<evidence type="ECO:0000256" key="3">
    <source>
        <dbReference type="ARBA" id="ARBA00022441"/>
    </source>
</evidence>
<feature type="region of interest" description="Disordered" evidence="8">
    <location>
        <begin position="1"/>
        <end position="21"/>
    </location>
</feature>
<keyword evidence="3" id="KW-0880">Kelch repeat</keyword>
<evidence type="ECO:0000256" key="7">
    <source>
        <dbReference type="ARBA" id="ARBA00043912"/>
    </source>
</evidence>
<name>A0AAV8XH76_9CUCU</name>
<organism evidence="10 11">
    <name type="scientific">Aromia moschata</name>
    <dbReference type="NCBI Taxonomy" id="1265417"/>
    <lineage>
        <taxon>Eukaryota</taxon>
        <taxon>Metazoa</taxon>
        <taxon>Ecdysozoa</taxon>
        <taxon>Arthropoda</taxon>
        <taxon>Hexapoda</taxon>
        <taxon>Insecta</taxon>
        <taxon>Pterygota</taxon>
        <taxon>Neoptera</taxon>
        <taxon>Endopterygota</taxon>
        <taxon>Coleoptera</taxon>
        <taxon>Polyphaga</taxon>
        <taxon>Cucujiformia</taxon>
        <taxon>Chrysomeloidea</taxon>
        <taxon>Cerambycidae</taxon>
        <taxon>Cerambycinae</taxon>
        <taxon>Callichromatini</taxon>
        <taxon>Aromia</taxon>
    </lineage>
</organism>
<dbReference type="PANTHER" id="PTHR24412:SF450">
    <property type="entry name" value="KELCH-LIKE PROTEIN DIABLO"/>
    <property type="match status" value="1"/>
</dbReference>
<dbReference type="Gene3D" id="1.25.40.420">
    <property type="match status" value="1"/>
</dbReference>
<dbReference type="Gene3D" id="3.30.710.10">
    <property type="entry name" value="Potassium Channel Kv1.1, Chain A"/>
    <property type="match status" value="1"/>
</dbReference>
<feature type="domain" description="BTB" evidence="9">
    <location>
        <begin position="72"/>
        <end position="141"/>
    </location>
</feature>
<dbReference type="InterPro" id="IPR015915">
    <property type="entry name" value="Kelch-typ_b-propeller"/>
</dbReference>
<dbReference type="FunFam" id="1.25.40.420:FF:000001">
    <property type="entry name" value="Kelch-like family member 12"/>
    <property type="match status" value="1"/>
</dbReference>
<dbReference type="SUPFAM" id="SSF50965">
    <property type="entry name" value="Galactose oxidase, central domain"/>
    <property type="match status" value="1"/>
</dbReference>
<evidence type="ECO:0000256" key="4">
    <source>
        <dbReference type="ARBA" id="ARBA00022737"/>
    </source>
</evidence>
<keyword evidence="5" id="KW-0833">Ubl conjugation pathway</keyword>
<keyword evidence="11" id="KW-1185">Reference proteome</keyword>
<dbReference type="GO" id="GO:0003779">
    <property type="term" value="F:actin binding"/>
    <property type="evidence" value="ECO:0007669"/>
    <property type="project" value="UniProtKB-KW"/>
</dbReference>
<dbReference type="Pfam" id="PF07707">
    <property type="entry name" value="BACK"/>
    <property type="match status" value="1"/>
</dbReference>
<dbReference type="Gene3D" id="2.120.10.80">
    <property type="entry name" value="Kelch-type beta propeller"/>
    <property type="match status" value="2"/>
</dbReference>
<evidence type="ECO:0000256" key="1">
    <source>
        <dbReference type="ARBA" id="ARBA00004906"/>
    </source>
</evidence>
<dbReference type="InterPro" id="IPR011043">
    <property type="entry name" value="Gal_Oxase/kelch_b-propeller"/>
</dbReference>
<evidence type="ECO:0000256" key="2">
    <source>
        <dbReference type="ARBA" id="ARBA00013699"/>
    </source>
</evidence>
<comment type="pathway">
    <text evidence="1">Protein modification; protein ubiquitination.</text>
</comment>
<dbReference type="InterPro" id="IPR006652">
    <property type="entry name" value="Kelch_1"/>
</dbReference>
<evidence type="ECO:0000256" key="5">
    <source>
        <dbReference type="ARBA" id="ARBA00022786"/>
    </source>
</evidence>
<gene>
    <name evidence="10" type="ORF">NQ318_015464</name>
</gene>
<protein>
    <recommendedName>
        <fullName evidence="2">Kelch-like protein diablo</fullName>
    </recommendedName>
</protein>
<dbReference type="AlphaFoldDB" id="A0AAV8XH76"/>
<dbReference type="Pfam" id="PF01344">
    <property type="entry name" value="Kelch_1"/>
    <property type="match status" value="2"/>
</dbReference>
<dbReference type="EMBL" id="JAPWTK010000659">
    <property type="protein sequence ID" value="KAJ8937384.1"/>
    <property type="molecule type" value="Genomic_DNA"/>
</dbReference>
<evidence type="ECO:0000256" key="8">
    <source>
        <dbReference type="SAM" id="MobiDB-lite"/>
    </source>
</evidence>
<dbReference type="SUPFAM" id="SSF54695">
    <property type="entry name" value="POZ domain"/>
    <property type="match status" value="1"/>
</dbReference>
<accession>A0AAV8XH76</accession>
<dbReference type="PANTHER" id="PTHR24412">
    <property type="entry name" value="KELCH PROTEIN"/>
    <property type="match status" value="1"/>
</dbReference>
<dbReference type="PIRSF" id="PIRSF037037">
    <property type="entry name" value="Kelch-like_protein_gigaxonin"/>
    <property type="match status" value="1"/>
</dbReference>
<dbReference type="InterPro" id="IPR011705">
    <property type="entry name" value="BACK"/>
</dbReference>
<dbReference type="InterPro" id="IPR000210">
    <property type="entry name" value="BTB/POZ_dom"/>
</dbReference>
<dbReference type="InterPro" id="IPR017096">
    <property type="entry name" value="BTB-kelch_protein"/>
</dbReference>
<dbReference type="Pfam" id="PF00651">
    <property type="entry name" value="BTB"/>
    <property type="match status" value="1"/>
</dbReference>
<evidence type="ECO:0000313" key="10">
    <source>
        <dbReference type="EMBL" id="KAJ8937384.1"/>
    </source>
</evidence>
<keyword evidence="6" id="KW-0009">Actin-binding</keyword>
<dbReference type="SMART" id="SM00875">
    <property type="entry name" value="BACK"/>
    <property type="match status" value="1"/>
</dbReference>
<dbReference type="PROSITE" id="PS50097">
    <property type="entry name" value="BTB"/>
    <property type="match status" value="1"/>
</dbReference>
<comment type="function">
    <text evidence="7">Probable substrate-specific adapter of an E3 ubiquitin-protein ligase complex which mediates the ubiquitination and subsequent proteasomal degradation of target proteins. May have a role in synapse differentiation and growth.</text>
</comment>
<sequence>MSMSGSIGSPSKDSGSNSLVGSDSNLPRDFSRLSLFSAGSTTSSQDEHFRCEGHAEHSLSCMKNYLQAGKLCDVTLIAGGNGKRVQAHRLVLSAASEYFSAMFTGGLSNNEETEITLGGVNGEVLQAVVNYCYTGCIEIREDNVETLLSTACLMLLHEVVEACSRFLAHQLHPSNCLGIAVFAEHQACTSLLQEANAYTSQHFMQVIRNQEFLQLNVDQMANLLSSDDLNVSCEEHIFQALMSWIQHDSASRRQHIGHLLGLVKLPLLPPAFLTDNVEPVIEGNKMTKCNSLTINFNFPLGDSTCQKLIMEAMKWHLLPERRLQMACARTRPRKATLGRLLVVGGMDKNKGATTIEDYDPRCDVWTVAHHMSGRRLQFGIALMGDKLLVVGGRDGLKTLNTMECLDMETGSWTQLGPMNTHRHGLGVAVLGGTLYAVGVTTVGVISTLSRDGTRWPATGSTWRRCRISGVPLAPRCWEANSMLSAAETDSRASAAWSATTRTPISGRWWPPWRGKGAGSGWLWPTASCTPWADKDAPANNPAASRFDCVERYDPSIVVDQRGVALQQEGRCAACLFGDKLFAIGGYDGSHYLRTVEQYDPNTNEWGTLTPLLTGRAGACVIAVSNNVQLNE</sequence>
<dbReference type="InterPro" id="IPR011333">
    <property type="entry name" value="SKP1/BTB/POZ_sf"/>
</dbReference>
<dbReference type="Proteomes" id="UP001162162">
    <property type="component" value="Unassembled WGS sequence"/>
</dbReference>
<reference evidence="10" key="1">
    <citation type="journal article" date="2023" name="Insect Mol. Biol.">
        <title>Genome sequencing provides insights into the evolution of gene families encoding plant cell wall-degrading enzymes in longhorned beetles.</title>
        <authorList>
            <person name="Shin N.R."/>
            <person name="Okamura Y."/>
            <person name="Kirsch R."/>
            <person name="Pauchet Y."/>
        </authorList>
    </citation>
    <scope>NUCLEOTIDE SEQUENCE</scope>
    <source>
        <strain evidence="10">AMC_N1</strain>
    </source>
</reference>
<dbReference type="SMART" id="SM00225">
    <property type="entry name" value="BTB"/>
    <property type="match status" value="1"/>
</dbReference>
<comment type="caution">
    <text evidence="10">The sequence shown here is derived from an EMBL/GenBank/DDBJ whole genome shotgun (WGS) entry which is preliminary data.</text>
</comment>
<proteinExistence type="predicted"/>
<evidence type="ECO:0000259" key="9">
    <source>
        <dbReference type="PROSITE" id="PS50097"/>
    </source>
</evidence>
<keyword evidence="4" id="KW-0677">Repeat</keyword>
<evidence type="ECO:0000256" key="6">
    <source>
        <dbReference type="ARBA" id="ARBA00023203"/>
    </source>
</evidence>
<dbReference type="SMART" id="SM00612">
    <property type="entry name" value="Kelch"/>
    <property type="match status" value="3"/>
</dbReference>
<evidence type="ECO:0000313" key="11">
    <source>
        <dbReference type="Proteomes" id="UP001162162"/>
    </source>
</evidence>